<keyword evidence="3" id="KW-1185">Reference proteome</keyword>
<feature type="transmembrane region" description="Helical" evidence="1">
    <location>
        <begin position="51"/>
        <end position="74"/>
    </location>
</feature>
<evidence type="ECO:0000256" key="1">
    <source>
        <dbReference type="SAM" id="Phobius"/>
    </source>
</evidence>
<dbReference type="EMBL" id="JAFKCS010000027">
    <property type="protein sequence ID" value="MBN7822002.1"/>
    <property type="molecule type" value="Genomic_DNA"/>
</dbReference>
<dbReference type="PANTHER" id="PTHR34351:SF1">
    <property type="entry name" value="SLR1927 PROTEIN"/>
    <property type="match status" value="1"/>
</dbReference>
<evidence type="ECO:0000313" key="3">
    <source>
        <dbReference type="Proteomes" id="UP000663992"/>
    </source>
</evidence>
<name>A0ABS3CY03_9ALTE</name>
<keyword evidence="1" id="KW-0812">Transmembrane</keyword>
<feature type="transmembrane region" description="Helical" evidence="1">
    <location>
        <begin position="21"/>
        <end position="45"/>
    </location>
</feature>
<evidence type="ECO:0000313" key="2">
    <source>
        <dbReference type="EMBL" id="MBN7822002.1"/>
    </source>
</evidence>
<comment type="caution">
    <text evidence="2">The sequence shown here is derived from an EMBL/GenBank/DDBJ whole genome shotgun (WGS) entry which is preliminary data.</text>
</comment>
<proteinExistence type="predicted"/>
<keyword evidence="1" id="KW-0472">Membrane</keyword>
<gene>
    <name evidence="2" type="ORF">J0A65_19200</name>
</gene>
<dbReference type="Proteomes" id="UP000663992">
    <property type="component" value="Unassembled WGS sequence"/>
</dbReference>
<dbReference type="RefSeq" id="WP_206595957.1">
    <property type="nucleotide sequence ID" value="NZ_JAFKCS010000027.1"/>
</dbReference>
<accession>A0ABS3CY03</accession>
<dbReference type="PANTHER" id="PTHR34351">
    <property type="entry name" value="SLR1927 PROTEIN-RELATED"/>
    <property type="match status" value="1"/>
</dbReference>
<protein>
    <submittedName>
        <fullName evidence="2">DUF58 domain-containing protein</fullName>
    </submittedName>
</protein>
<organism evidence="2 3">
    <name type="scientific">Bowmanella yangjiangensis</name>
    <dbReference type="NCBI Taxonomy" id="2811230"/>
    <lineage>
        <taxon>Bacteria</taxon>
        <taxon>Pseudomonadati</taxon>
        <taxon>Pseudomonadota</taxon>
        <taxon>Gammaproteobacteria</taxon>
        <taxon>Alteromonadales</taxon>
        <taxon>Alteromonadaceae</taxon>
        <taxon>Bowmanella</taxon>
    </lineage>
</organism>
<sequence length="312" mass="34883">MNKWLSRRIPPAQQIFLNRSNIFIFPSRFGFLYLSLCLALFVLGTNYQNNLILLLGFFLLALMLVSLFASYLNFSGLILQLGKLNNSYADTPILFPIWLDTQEQSKAGKIHFAWYGNKAESAAELDSLTNPVTLSITPYKRGVFSPPRLTLSSYYPLGLFRCWTHLAFNAQVVVYPTPIAKPWPLTTKHSETQGEHAALQSSQGLGQDDFDSLTEYQQGQPLYHVAWKQAAKGQGLLSKKFAAQVQQSGWLVLATTEEDLEENLSRLCFSCLELDAKGWVFGLQLPGKEIPPGKGQAHLQACLTALAMFRAV</sequence>
<reference evidence="2 3" key="1">
    <citation type="submission" date="2021-03" db="EMBL/GenBank/DDBJ databases">
        <title>novel species isolated from a fishpond in China.</title>
        <authorList>
            <person name="Lu H."/>
            <person name="Cai Z."/>
        </authorList>
    </citation>
    <scope>NUCLEOTIDE SEQUENCE [LARGE SCALE GENOMIC DNA]</scope>
    <source>
        <strain evidence="2 3">Y57</strain>
    </source>
</reference>
<keyword evidence="1" id="KW-1133">Transmembrane helix</keyword>